<evidence type="ECO:0008006" key="4">
    <source>
        <dbReference type="Google" id="ProtNLM"/>
    </source>
</evidence>
<proteinExistence type="predicted"/>
<keyword evidence="1" id="KW-0812">Transmembrane</keyword>
<gene>
    <name evidence="2" type="ORF">Pla123a_47120</name>
</gene>
<organism evidence="2 3">
    <name type="scientific">Posidoniimonas polymericola</name>
    <dbReference type="NCBI Taxonomy" id="2528002"/>
    <lineage>
        <taxon>Bacteria</taxon>
        <taxon>Pseudomonadati</taxon>
        <taxon>Planctomycetota</taxon>
        <taxon>Planctomycetia</taxon>
        <taxon>Pirellulales</taxon>
        <taxon>Lacipirellulaceae</taxon>
        <taxon>Posidoniimonas</taxon>
    </lineage>
</organism>
<evidence type="ECO:0000313" key="2">
    <source>
        <dbReference type="EMBL" id="TWT66318.1"/>
    </source>
</evidence>
<protein>
    <recommendedName>
        <fullName evidence="4">DUF378 domain-containing protein</fullName>
    </recommendedName>
</protein>
<name>A0A5C5XUB6_9BACT</name>
<keyword evidence="1" id="KW-1133">Transmembrane helix</keyword>
<dbReference type="Proteomes" id="UP000318478">
    <property type="component" value="Unassembled WGS sequence"/>
</dbReference>
<accession>A0A5C5XUB6</accession>
<dbReference type="RefSeq" id="WP_146591545.1">
    <property type="nucleotide sequence ID" value="NZ_SJPO01000016.1"/>
</dbReference>
<sequence>MQGLAGFLVLMGAGSFVLNMLNREFVLLGWIDNWGAATGTLIRVGMIVAGIGLFVVGAMMEPDEEDEELARDATRHL</sequence>
<keyword evidence="1" id="KW-0472">Membrane</keyword>
<feature type="transmembrane region" description="Helical" evidence="1">
    <location>
        <begin position="34"/>
        <end position="56"/>
    </location>
</feature>
<evidence type="ECO:0000313" key="3">
    <source>
        <dbReference type="Proteomes" id="UP000318478"/>
    </source>
</evidence>
<comment type="caution">
    <text evidence="2">The sequence shown here is derived from an EMBL/GenBank/DDBJ whole genome shotgun (WGS) entry which is preliminary data.</text>
</comment>
<reference evidence="2 3" key="1">
    <citation type="submission" date="2019-02" db="EMBL/GenBank/DDBJ databases">
        <title>Deep-cultivation of Planctomycetes and their phenomic and genomic characterization uncovers novel biology.</title>
        <authorList>
            <person name="Wiegand S."/>
            <person name="Jogler M."/>
            <person name="Boedeker C."/>
            <person name="Pinto D."/>
            <person name="Vollmers J."/>
            <person name="Rivas-Marin E."/>
            <person name="Kohn T."/>
            <person name="Peeters S.H."/>
            <person name="Heuer A."/>
            <person name="Rast P."/>
            <person name="Oberbeckmann S."/>
            <person name="Bunk B."/>
            <person name="Jeske O."/>
            <person name="Meyerdierks A."/>
            <person name="Storesund J.E."/>
            <person name="Kallscheuer N."/>
            <person name="Luecker S."/>
            <person name="Lage O.M."/>
            <person name="Pohl T."/>
            <person name="Merkel B.J."/>
            <person name="Hornburger P."/>
            <person name="Mueller R.-W."/>
            <person name="Bruemmer F."/>
            <person name="Labrenz M."/>
            <person name="Spormann A.M."/>
            <person name="Op Den Camp H."/>
            <person name="Overmann J."/>
            <person name="Amann R."/>
            <person name="Jetten M.S.M."/>
            <person name="Mascher T."/>
            <person name="Medema M.H."/>
            <person name="Devos D.P."/>
            <person name="Kaster A.-K."/>
            <person name="Ovreas L."/>
            <person name="Rohde M."/>
            <person name="Galperin M.Y."/>
            <person name="Jogler C."/>
        </authorList>
    </citation>
    <scope>NUCLEOTIDE SEQUENCE [LARGE SCALE GENOMIC DNA]</scope>
    <source>
        <strain evidence="2 3">Pla123a</strain>
    </source>
</reference>
<dbReference type="AlphaFoldDB" id="A0A5C5XUB6"/>
<dbReference type="EMBL" id="SJPO01000016">
    <property type="protein sequence ID" value="TWT66318.1"/>
    <property type="molecule type" value="Genomic_DNA"/>
</dbReference>
<evidence type="ECO:0000256" key="1">
    <source>
        <dbReference type="SAM" id="Phobius"/>
    </source>
</evidence>
<dbReference type="OrthoDB" id="332088at2"/>
<keyword evidence="3" id="KW-1185">Reference proteome</keyword>